<organism evidence="2 3">
    <name type="scientific">Eumeta variegata</name>
    <name type="common">Bagworm moth</name>
    <name type="synonym">Eumeta japonica</name>
    <dbReference type="NCBI Taxonomy" id="151549"/>
    <lineage>
        <taxon>Eukaryota</taxon>
        <taxon>Metazoa</taxon>
        <taxon>Ecdysozoa</taxon>
        <taxon>Arthropoda</taxon>
        <taxon>Hexapoda</taxon>
        <taxon>Insecta</taxon>
        <taxon>Pterygota</taxon>
        <taxon>Neoptera</taxon>
        <taxon>Endopterygota</taxon>
        <taxon>Lepidoptera</taxon>
        <taxon>Glossata</taxon>
        <taxon>Ditrysia</taxon>
        <taxon>Tineoidea</taxon>
        <taxon>Psychidae</taxon>
        <taxon>Oiketicinae</taxon>
        <taxon>Eumeta</taxon>
    </lineage>
</organism>
<evidence type="ECO:0000256" key="1">
    <source>
        <dbReference type="SAM" id="MobiDB-lite"/>
    </source>
</evidence>
<dbReference type="Proteomes" id="UP000299102">
    <property type="component" value="Unassembled WGS sequence"/>
</dbReference>
<accession>A0A4C1XVW2</accession>
<dbReference type="Gene3D" id="3.30.420.10">
    <property type="entry name" value="Ribonuclease H-like superfamily/Ribonuclease H"/>
    <property type="match status" value="1"/>
</dbReference>
<dbReference type="STRING" id="151549.A0A4C1XVW2"/>
<dbReference type="SUPFAM" id="SSF53098">
    <property type="entry name" value="Ribonuclease H-like"/>
    <property type="match status" value="1"/>
</dbReference>
<name>A0A4C1XVW2_EUMVA</name>
<feature type="region of interest" description="Disordered" evidence="1">
    <location>
        <begin position="97"/>
        <end position="125"/>
    </location>
</feature>
<protein>
    <recommendedName>
        <fullName evidence="4">Integrase zinc-binding domain-containing protein</fullName>
    </recommendedName>
</protein>
<proteinExistence type="predicted"/>
<dbReference type="InterPro" id="IPR036397">
    <property type="entry name" value="RNaseH_sf"/>
</dbReference>
<sequence length="287" mass="33158">MYHGNYETVINELQQKYVIFGLRNAVKRIIFKCQWCRVYRRKPTAPQQRELLTERLKVHEPPFNCSVVDYFGAMIVSVRRWTEKLGVGCLNHLTNHARRTPRDSSQSHTVVRHTRIPSLHGATRHADRDILRQRKQLNQSRQGIKGTSGVKYATVKRIVWKFIPPVALHMSGVWERMIKTIKSSLYAVLKGRKPREETLHILLLEVEHIINSRPLTPVEHDLNRKALTPSHFLIGRSCGVTSEHVHSWPPRAEGGGSSFNRRQNYATGTLASKMSHQNDTRKRIRCA</sequence>
<dbReference type="EMBL" id="BGZK01000989">
    <property type="protein sequence ID" value="GBP67708.1"/>
    <property type="molecule type" value="Genomic_DNA"/>
</dbReference>
<evidence type="ECO:0000313" key="3">
    <source>
        <dbReference type="Proteomes" id="UP000299102"/>
    </source>
</evidence>
<dbReference type="GO" id="GO:0003676">
    <property type="term" value="F:nucleic acid binding"/>
    <property type="evidence" value="ECO:0007669"/>
    <property type="project" value="InterPro"/>
</dbReference>
<keyword evidence="3" id="KW-1185">Reference proteome</keyword>
<dbReference type="InterPro" id="IPR012337">
    <property type="entry name" value="RNaseH-like_sf"/>
</dbReference>
<evidence type="ECO:0000313" key="2">
    <source>
        <dbReference type="EMBL" id="GBP67708.1"/>
    </source>
</evidence>
<dbReference type="AlphaFoldDB" id="A0A4C1XVW2"/>
<dbReference type="PANTHER" id="PTHR47331">
    <property type="entry name" value="PHD-TYPE DOMAIN-CONTAINING PROTEIN"/>
    <property type="match status" value="1"/>
</dbReference>
<gene>
    <name evidence="2" type="ORF">EVAR_40479_1</name>
</gene>
<evidence type="ECO:0008006" key="4">
    <source>
        <dbReference type="Google" id="ProtNLM"/>
    </source>
</evidence>
<dbReference type="OrthoDB" id="10055784at2759"/>
<comment type="caution">
    <text evidence="2">The sequence shown here is derived from an EMBL/GenBank/DDBJ whole genome shotgun (WGS) entry which is preliminary data.</text>
</comment>
<feature type="region of interest" description="Disordered" evidence="1">
    <location>
        <begin position="268"/>
        <end position="287"/>
    </location>
</feature>
<reference evidence="2 3" key="1">
    <citation type="journal article" date="2019" name="Commun. Biol.">
        <title>The bagworm genome reveals a unique fibroin gene that provides high tensile strength.</title>
        <authorList>
            <person name="Kono N."/>
            <person name="Nakamura H."/>
            <person name="Ohtoshi R."/>
            <person name="Tomita M."/>
            <person name="Numata K."/>
            <person name="Arakawa K."/>
        </authorList>
    </citation>
    <scope>NUCLEOTIDE SEQUENCE [LARGE SCALE GENOMIC DNA]</scope>
</reference>